<reference evidence="2" key="2">
    <citation type="submission" date="2011-02" db="EMBL/GenBank/DDBJ databases">
        <authorList>
            <person name="MacLean D."/>
        </authorList>
    </citation>
    <scope>NUCLEOTIDE SEQUENCE</scope>
</reference>
<organism evidence="2">
    <name type="scientific">Albugo laibachii Nc14</name>
    <dbReference type="NCBI Taxonomy" id="890382"/>
    <lineage>
        <taxon>Eukaryota</taxon>
        <taxon>Sar</taxon>
        <taxon>Stramenopiles</taxon>
        <taxon>Oomycota</taxon>
        <taxon>Peronosporomycetes</taxon>
        <taxon>Albuginales</taxon>
        <taxon>Albuginaceae</taxon>
        <taxon>Albugo</taxon>
    </lineage>
</organism>
<dbReference type="SMART" id="SM00233">
    <property type="entry name" value="PH"/>
    <property type="match status" value="1"/>
</dbReference>
<dbReference type="InterPro" id="IPR001849">
    <property type="entry name" value="PH_domain"/>
</dbReference>
<dbReference type="Pfam" id="PF00169">
    <property type="entry name" value="PH"/>
    <property type="match status" value="1"/>
</dbReference>
<proteinExistence type="predicted"/>
<dbReference type="Gene3D" id="2.30.29.30">
    <property type="entry name" value="Pleckstrin-homology domain (PH domain)/Phosphotyrosine-binding domain (PTB)"/>
    <property type="match status" value="1"/>
</dbReference>
<sequence>MGGDRRSLFCLQNAPAHSRAAACHGYMRIRKAKKRSIKWKKRYLALYGSKVYVFDSRFDATRLHNLRDEWTLLRGEVAQSCVSSARKPDANNANVSLHLCLKFTTTSGIEYLARAEGRADYAKWITACYQLSWQESELYDSSHHTGISLQARGEAKEILNQECSSVEASTDQEIDGLETPLARKDGVILGGKTSRVKANRHVSFMDNVSVLEISPIEERFHPDVYYSCKEVEKFMNHKRSLFSRTEEAMSYAYFSLKEKKSSFSNREKDTCR</sequence>
<name>F0WKS4_9STRA</name>
<evidence type="ECO:0000259" key="1">
    <source>
        <dbReference type="PROSITE" id="PS50003"/>
    </source>
</evidence>
<accession>F0WKS4</accession>
<reference evidence="2" key="1">
    <citation type="journal article" date="2011" name="PLoS Biol.">
        <title>Gene gain and loss during evolution of obligate parasitism in the white rust pathogen of Arabidopsis thaliana.</title>
        <authorList>
            <person name="Kemen E."/>
            <person name="Gardiner A."/>
            <person name="Schultz-Larsen T."/>
            <person name="Kemen A.C."/>
            <person name="Balmuth A.L."/>
            <person name="Robert-Seilaniantz A."/>
            <person name="Bailey K."/>
            <person name="Holub E."/>
            <person name="Studholme D.J."/>
            <person name="Maclean D."/>
            <person name="Jones J.D."/>
        </authorList>
    </citation>
    <scope>NUCLEOTIDE SEQUENCE</scope>
</reference>
<evidence type="ECO:0000313" key="2">
    <source>
        <dbReference type="EMBL" id="CCA21881.1"/>
    </source>
</evidence>
<dbReference type="SUPFAM" id="SSF50729">
    <property type="entry name" value="PH domain-like"/>
    <property type="match status" value="1"/>
</dbReference>
<feature type="domain" description="PH" evidence="1">
    <location>
        <begin position="20"/>
        <end position="133"/>
    </location>
</feature>
<dbReference type="EMBL" id="FR824182">
    <property type="protein sequence ID" value="CCA21881.1"/>
    <property type="molecule type" value="Genomic_DNA"/>
</dbReference>
<dbReference type="HOGENOM" id="CLU_1024579_0_0_1"/>
<dbReference type="InterPro" id="IPR011993">
    <property type="entry name" value="PH-like_dom_sf"/>
</dbReference>
<dbReference type="AlphaFoldDB" id="F0WKS4"/>
<dbReference type="CDD" id="cd00821">
    <property type="entry name" value="PH"/>
    <property type="match status" value="1"/>
</dbReference>
<dbReference type="PROSITE" id="PS50003">
    <property type="entry name" value="PH_DOMAIN"/>
    <property type="match status" value="1"/>
</dbReference>
<gene>
    <name evidence="2" type="primary">AlNc14C137G7114</name>
    <name evidence="2" type="ORF">ALNC14_080240</name>
</gene>
<protein>
    <submittedName>
        <fullName evidence="2">AlNc14C137G7114 protein</fullName>
    </submittedName>
</protein>